<dbReference type="SUPFAM" id="SSF47203">
    <property type="entry name" value="Acyl-CoA dehydrogenase C-terminal domain-like"/>
    <property type="match status" value="1"/>
</dbReference>
<keyword evidence="3 5" id="KW-0285">Flavoprotein</keyword>
<protein>
    <submittedName>
        <fullName evidence="9">Acyl-CoA dehydrogenase</fullName>
    </submittedName>
</protein>
<evidence type="ECO:0000259" key="7">
    <source>
        <dbReference type="Pfam" id="PF02770"/>
    </source>
</evidence>
<evidence type="ECO:0000256" key="2">
    <source>
        <dbReference type="ARBA" id="ARBA00009347"/>
    </source>
</evidence>
<keyword evidence="4 5" id="KW-0274">FAD</keyword>
<dbReference type="InterPro" id="IPR006091">
    <property type="entry name" value="Acyl-CoA_Oxase/DH_mid-dom"/>
</dbReference>
<dbReference type="AlphaFoldDB" id="X0PYU2"/>
<evidence type="ECO:0000313" key="10">
    <source>
        <dbReference type="Proteomes" id="UP000019491"/>
    </source>
</evidence>
<dbReference type="EMBL" id="BAWF01000009">
    <property type="protein sequence ID" value="GAF43597.1"/>
    <property type="molecule type" value="Genomic_DNA"/>
</dbReference>
<comment type="similarity">
    <text evidence="2 5">Belongs to the acyl-CoA dehydrogenase family.</text>
</comment>
<proteinExistence type="inferred from homology"/>
<dbReference type="GO" id="GO:0050660">
    <property type="term" value="F:flavin adenine dinucleotide binding"/>
    <property type="evidence" value="ECO:0007669"/>
    <property type="project" value="InterPro"/>
</dbReference>
<keyword evidence="10" id="KW-1185">Reference proteome</keyword>
<comment type="caution">
    <text evidence="9">The sequence shown here is derived from an EMBL/GenBank/DDBJ whole genome shotgun (WGS) entry which is preliminary data.</text>
</comment>
<dbReference type="GO" id="GO:0016627">
    <property type="term" value="F:oxidoreductase activity, acting on the CH-CH group of donors"/>
    <property type="evidence" value="ECO:0007669"/>
    <property type="project" value="InterPro"/>
</dbReference>
<accession>X0PYU2</accession>
<evidence type="ECO:0000256" key="4">
    <source>
        <dbReference type="ARBA" id="ARBA00022827"/>
    </source>
</evidence>
<dbReference type="InterPro" id="IPR052547">
    <property type="entry name" value="Mito_Isobutyryl-CoADH"/>
</dbReference>
<dbReference type="Pfam" id="PF02770">
    <property type="entry name" value="Acyl-CoA_dh_M"/>
    <property type="match status" value="1"/>
</dbReference>
<dbReference type="Gene3D" id="1.20.140.10">
    <property type="entry name" value="Butyryl-CoA Dehydrogenase, subunit A, domain 3"/>
    <property type="match status" value="1"/>
</dbReference>
<dbReference type="InterPro" id="IPR009100">
    <property type="entry name" value="AcylCoA_DH/oxidase_NM_dom_sf"/>
</dbReference>
<sequence>MPMYRHDAASEIDNTFSLTDDEREIVYLAKEFADEYLAPALNDPDFGGNGYAGVIAEAAELGLGGISTRADTGGADVRNVVSVRIFEQLATGDPWIASYLAIHNLATWMIDTFGSHDQRHQWVPRLCSMEVIGSYCLTEPSLEAEATALSTSAVPDSDGYIINGVKDCVLDACCESTVYVVMARASVADPHSVSAFIVPHDAPGISLVVDQETMGQTRSLGRLYLRNVHVPAANILGGDGDGLRIATDGLDRARLNVGACSLGGAQAAFVKAASSLPQFNDVFPALLDSHEVQLRLADMHTDLEAARTLLLRAASSLDENALERLEICAMAKRFATETGVDIATNVVELFDRYGIVSQHGVAKIAADLRIHRTLEGTDDRTRTVIANSIAAEAAAQ</sequence>
<evidence type="ECO:0000313" key="9">
    <source>
        <dbReference type="EMBL" id="GAF43597.1"/>
    </source>
</evidence>
<dbReference type="InterPro" id="IPR013786">
    <property type="entry name" value="AcylCoA_DH/ox_N"/>
</dbReference>
<feature type="domain" description="Acyl-CoA oxidase/dehydrogenase middle" evidence="7">
    <location>
        <begin position="135"/>
        <end position="228"/>
    </location>
</feature>
<dbReference type="Proteomes" id="UP000019491">
    <property type="component" value="Unassembled WGS sequence"/>
</dbReference>
<dbReference type="InterPro" id="IPR009075">
    <property type="entry name" value="AcylCo_DH/oxidase_C"/>
</dbReference>
<dbReference type="Gene3D" id="1.10.540.10">
    <property type="entry name" value="Acyl-CoA dehydrogenase/oxidase, N-terminal domain"/>
    <property type="match status" value="1"/>
</dbReference>
<evidence type="ECO:0000256" key="5">
    <source>
        <dbReference type="RuleBase" id="RU362125"/>
    </source>
</evidence>
<gene>
    <name evidence="9" type="primary">fadE</name>
    <name evidence="9" type="ORF">RW1_009_00210</name>
</gene>
<name>X0PYU2_RHOWR</name>
<evidence type="ECO:0000259" key="8">
    <source>
        <dbReference type="Pfam" id="PF02771"/>
    </source>
</evidence>
<dbReference type="InterPro" id="IPR046373">
    <property type="entry name" value="Acyl-CoA_Oxase/DH_mid-dom_sf"/>
</dbReference>
<dbReference type="Pfam" id="PF00441">
    <property type="entry name" value="Acyl-CoA_dh_1"/>
    <property type="match status" value="1"/>
</dbReference>
<reference evidence="9 10" key="1">
    <citation type="submission" date="2014-02" db="EMBL/GenBank/DDBJ databases">
        <title>Whole genome shotgun sequence of Rhodococcus wratislaviensis NBRC 100605.</title>
        <authorList>
            <person name="Hosoyama A."/>
            <person name="Tsuchikane K."/>
            <person name="Yoshida I."/>
            <person name="Ohji S."/>
            <person name="Ichikawa N."/>
            <person name="Yamazoe A."/>
            <person name="Fujita N."/>
        </authorList>
    </citation>
    <scope>NUCLEOTIDE SEQUENCE [LARGE SCALE GENOMIC DNA]</scope>
    <source>
        <strain evidence="9 10">NBRC 100605</strain>
    </source>
</reference>
<evidence type="ECO:0000259" key="6">
    <source>
        <dbReference type="Pfam" id="PF00441"/>
    </source>
</evidence>
<organism evidence="9 10">
    <name type="scientific">Rhodococcus wratislaviensis NBRC 100605</name>
    <dbReference type="NCBI Taxonomy" id="1219028"/>
    <lineage>
        <taxon>Bacteria</taxon>
        <taxon>Bacillati</taxon>
        <taxon>Actinomycetota</taxon>
        <taxon>Actinomycetes</taxon>
        <taxon>Mycobacteriales</taxon>
        <taxon>Nocardiaceae</taxon>
        <taxon>Rhodococcus</taxon>
    </lineage>
</organism>
<dbReference type="PANTHER" id="PTHR43831:SF1">
    <property type="entry name" value="ISOBUTYRYL-COA DEHYDROGENASE, MITOCHONDRIAL"/>
    <property type="match status" value="1"/>
</dbReference>
<dbReference type="Pfam" id="PF02771">
    <property type="entry name" value="Acyl-CoA_dh_N"/>
    <property type="match status" value="1"/>
</dbReference>
<comment type="cofactor">
    <cofactor evidence="1 5">
        <name>FAD</name>
        <dbReference type="ChEBI" id="CHEBI:57692"/>
    </cofactor>
</comment>
<dbReference type="InterPro" id="IPR037069">
    <property type="entry name" value="AcylCoA_DH/ox_N_sf"/>
</dbReference>
<dbReference type="SUPFAM" id="SSF56645">
    <property type="entry name" value="Acyl-CoA dehydrogenase NM domain-like"/>
    <property type="match status" value="1"/>
</dbReference>
<evidence type="ECO:0000256" key="3">
    <source>
        <dbReference type="ARBA" id="ARBA00022630"/>
    </source>
</evidence>
<feature type="domain" description="Acyl-CoA dehydrogenase/oxidase C-terminal" evidence="6">
    <location>
        <begin position="240"/>
        <end position="389"/>
    </location>
</feature>
<dbReference type="InterPro" id="IPR036250">
    <property type="entry name" value="AcylCo_DH-like_C"/>
</dbReference>
<keyword evidence="5" id="KW-0560">Oxidoreductase</keyword>
<feature type="domain" description="Acyl-CoA dehydrogenase/oxidase N-terminal" evidence="8">
    <location>
        <begin position="19"/>
        <end position="130"/>
    </location>
</feature>
<evidence type="ECO:0000256" key="1">
    <source>
        <dbReference type="ARBA" id="ARBA00001974"/>
    </source>
</evidence>
<dbReference type="Gene3D" id="2.40.110.10">
    <property type="entry name" value="Butyryl-CoA Dehydrogenase, subunit A, domain 2"/>
    <property type="match status" value="1"/>
</dbReference>
<dbReference type="PANTHER" id="PTHR43831">
    <property type="entry name" value="ISOBUTYRYL-COA DEHYDROGENASE"/>
    <property type="match status" value="1"/>
</dbReference>